<keyword evidence="2" id="KW-0378">Hydrolase</keyword>
<dbReference type="SUPFAM" id="SSF102405">
    <property type="entry name" value="MCP/YpsA-like"/>
    <property type="match status" value="1"/>
</dbReference>
<proteinExistence type="inferred from homology"/>
<dbReference type="PANTHER" id="PTHR31223:SF70">
    <property type="entry name" value="LOG FAMILY PROTEIN YJL055W"/>
    <property type="match status" value="1"/>
</dbReference>
<dbReference type="PANTHER" id="PTHR31223">
    <property type="entry name" value="LOG FAMILY PROTEIN YJL055W"/>
    <property type="match status" value="1"/>
</dbReference>
<comment type="similarity">
    <text evidence="1 2">Belongs to the LOG family.</text>
</comment>
<dbReference type="GeneID" id="301328070"/>
<dbReference type="STRING" id="157733.AB986_07270"/>
<dbReference type="OrthoDB" id="9801098at2"/>
<protein>
    <recommendedName>
        <fullName evidence="2">Cytokinin riboside 5'-monophosphate phosphoribohydrolase</fullName>
        <ecNumber evidence="2">3.2.2.n1</ecNumber>
    </recommendedName>
</protein>
<reference evidence="3" key="1">
    <citation type="submission" date="2015-06" db="EMBL/GenBank/DDBJ databases">
        <authorList>
            <person name="Liu B."/>
            <person name="Wang J."/>
            <person name="Zhu Y."/>
            <person name="Liu G."/>
            <person name="Chen Q."/>
            <person name="Zheng C."/>
            <person name="Che J."/>
            <person name="Ge C."/>
            <person name="Shi H."/>
            <person name="Pan Z."/>
            <person name="Liu X."/>
        </authorList>
    </citation>
    <scope>NUCLEOTIDE SEQUENCE [LARGE SCALE GENOMIC DNA]</scope>
    <source>
        <strain evidence="3">DSM 16346</strain>
    </source>
</reference>
<organism evidence="3 4">
    <name type="scientific">Guptibacillus hwajinpoensis</name>
    <dbReference type="NCBI Taxonomy" id="208199"/>
    <lineage>
        <taxon>Bacteria</taxon>
        <taxon>Bacillati</taxon>
        <taxon>Bacillota</taxon>
        <taxon>Bacilli</taxon>
        <taxon>Bacillales</taxon>
        <taxon>Guptibacillaceae</taxon>
        <taxon>Guptibacillus</taxon>
    </lineage>
</organism>
<dbReference type="AlphaFoldDB" id="A0A0J6FXD9"/>
<dbReference type="RefSeq" id="WP_048310197.1">
    <property type="nucleotide sequence ID" value="NZ_CP119526.1"/>
</dbReference>
<dbReference type="EC" id="3.2.2.n1" evidence="2"/>
<dbReference type="InterPro" id="IPR005269">
    <property type="entry name" value="LOG"/>
</dbReference>
<dbReference type="Gene3D" id="3.40.50.450">
    <property type="match status" value="1"/>
</dbReference>
<evidence type="ECO:0000256" key="1">
    <source>
        <dbReference type="ARBA" id="ARBA00006763"/>
    </source>
</evidence>
<keyword evidence="2" id="KW-0203">Cytokinin biosynthesis</keyword>
<dbReference type="EMBL" id="LELK01000001">
    <property type="protein sequence ID" value="KMM39027.1"/>
    <property type="molecule type" value="Genomic_DNA"/>
</dbReference>
<dbReference type="GO" id="GO:0005829">
    <property type="term" value="C:cytosol"/>
    <property type="evidence" value="ECO:0007669"/>
    <property type="project" value="TreeGrafter"/>
</dbReference>
<dbReference type="GO" id="GO:0009691">
    <property type="term" value="P:cytokinin biosynthetic process"/>
    <property type="evidence" value="ECO:0007669"/>
    <property type="project" value="UniProtKB-UniRule"/>
</dbReference>
<sequence>MNKLNKITVFCGSSEAVDKEYFTDVEQLGQVLAENKIEVIYGGGNLGLMGALARSVLHHGGKVTGIIPRKIYENVAHIELSELIIVDTMHERKAKMYESGDAFIALPGGIGTLEELTEIFTWYQLEYHNKPIGLLNTKNYYAPFYTMLEHMVTESFLHKRYLEPLLKEDNPSKLVERIQTHTVPLMNKWKQDDIGDRI</sequence>
<evidence type="ECO:0000256" key="2">
    <source>
        <dbReference type="RuleBase" id="RU363015"/>
    </source>
</evidence>
<dbReference type="GO" id="GO:0016799">
    <property type="term" value="F:hydrolase activity, hydrolyzing N-glycosyl compounds"/>
    <property type="evidence" value="ECO:0007669"/>
    <property type="project" value="TreeGrafter"/>
</dbReference>
<dbReference type="Pfam" id="PF03641">
    <property type="entry name" value="Lysine_decarbox"/>
    <property type="match status" value="1"/>
</dbReference>
<evidence type="ECO:0000313" key="3">
    <source>
        <dbReference type="EMBL" id="KMM39027.1"/>
    </source>
</evidence>
<comment type="caution">
    <text evidence="3">The sequence shown here is derived from an EMBL/GenBank/DDBJ whole genome shotgun (WGS) entry which is preliminary data.</text>
</comment>
<dbReference type="NCBIfam" id="TIGR00730">
    <property type="entry name" value="Rossman fold protein, TIGR00730 family"/>
    <property type="match status" value="1"/>
</dbReference>
<gene>
    <name evidence="3" type="ORF">AB986_07270</name>
</gene>
<accession>A0A0J6FXD9</accession>
<dbReference type="Proteomes" id="UP000035996">
    <property type="component" value="Unassembled WGS sequence"/>
</dbReference>
<name>A0A0J6FXD9_9BACL</name>
<dbReference type="InterPro" id="IPR031100">
    <property type="entry name" value="LOG_fam"/>
</dbReference>
<evidence type="ECO:0000313" key="4">
    <source>
        <dbReference type="Proteomes" id="UP000035996"/>
    </source>
</evidence>
<dbReference type="PATRIC" id="fig|157733.3.peg.3719"/>
<keyword evidence="4" id="KW-1185">Reference proteome</keyword>